<gene>
    <name evidence="2" type="ORF">FNYG_10131</name>
</gene>
<organism evidence="2 3">
    <name type="scientific">Gibberella nygamai</name>
    <name type="common">Bean root rot disease fungus</name>
    <name type="synonym">Fusarium nygamai</name>
    <dbReference type="NCBI Taxonomy" id="42673"/>
    <lineage>
        <taxon>Eukaryota</taxon>
        <taxon>Fungi</taxon>
        <taxon>Dikarya</taxon>
        <taxon>Ascomycota</taxon>
        <taxon>Pezizomycotina</taxon>
        <taxon>Sordariomycetes</taxon>
        <taxon>Hypocreomycetidae</taxon>
        <taxon>Hypocreales</taxon>
        <taxon>Nectriaceae</taxon>
        <taxon>Fusarium</taxon>
        <taxon>Fusarium fujikuroi species complex</taxon>
    </lineage>
</organism>
<keyword evidence="3" id="KW-1185">Reference proteome</keyword>
<evidence type="ECO:0000259" key="1">
    <source>
        <dbReference type="Pfam" id="PF06985"/>
    </source>
</evidence>
<protein>
    <recommendedName>
        <fullName evidence="1">Heterokaryon incompatibility domain-containing protein</fullName>
    </recommendedName>
</protein>
<reference evidence="2 3" key="1">
    <citation type="submission" date="2017-06" db="EMBL/GenBank/DDBJ databases">
        <title>Genome of Fusarium nygamai isolate CS10214.</title>
        <authorList>
            <person name="Gardiner D.M."/>
            <person name="Obanor F."/>
            <person name="Kazan K."/>
        </authorList>
    </citation>
    <scope>NUCLEOTIDE SEQUENCE [LARGE SCALE GENOMIC DNA]</scope>
    <source>
        <strain evidence="2 3">CS10214</strain>
    </source>
</reference>
<evidence type="ECO:0000313" key="2">
    <source>
        <dbReference type="EMBL" id="PNP76712.1"/>
    </source>
</evidence>
<dbReference type="AlphaFoldDB" id="A0A2K0W362"/>
<dbReference type="EMBL" id="MTQA01000141">
    <property type="protein sequence ID" value="PNP76712.1"/>
    <property type="molecule type" value="Genomic_DNA"/>
</dbReference>
<comment type="caution">
    <text evidence="2">The sequence shown here is derived from an EMBL/GenBank/DDBJ whole genome shotgun (WGS) entry which is preliminary data.</text>
</comment>
<feature type="domain" description="Heterokaryon incompatibility" evidence="1">
    <location>
        <begin position="207"/>
        <end position="366"/>
    </location>
</feature>
<proteinExistence type="predicted"/>
<evidence type="ECO:0000313" key="3">
    <source>
        <dbReference type="Proteomes" id="UP000236664"/>
    </source>
</evidence>
<dbReference type="STRING" id="42673.A0A2K0W362"/>
<dbReference type="InterPro" id="IPR010730">
    <property type="entry name" value="HET"/>
</dbReference>
<dbReference type="PANTHER" id="PTHR33112">
    <property type="entry name" value="DOMAIN PROTEIN, PUTATIVE-RELATED"/>
    <property type="match status" value="1"/>
</dbReference>
<name>A0A2K0W362_GIBNY</name>
<dbReference type="PANTHER" id="PTHR33112:SF8">
    <property type="entry name" value="HETEROKARYON INCOMPATIBILITY DOMAIN-CONTAINING PROTEIN"/>
    <property type="match status" value="1"/>
</dbReference>
<dbReference type="Proteomes" id="UP000236664">
    <property type="component" value="Unassembled WGS sequence"/>
</dbReference>
<accession>A0A2K0W362</accession>
<dbReference type="OrthoDB" id="5362512at2759"/>
<sequence>MSLCTTCQQALPSFPSSGDTGDTNQNSPSKPIIFINPRLPKTRLLLHESWESFKTSLEADCPVCWTIWRNIRSSPITSPDQETAQDFRVDIPRATYNPNDFSYLITVSVEGQGLKVPSLLLNIWKTNEKFFKLEIEDEAPMPTEHTPQSASQAANRWISICDSEHPSCLDRATSPPEAKMPSRLLDLGASDSTTWCLFETQQQKVPYVALSHRWTADTPTLLTKDYTEYFNPQSDGQLPQSYRDILEICRALPIRYVWIDSLCIIQDDNGADFSLEAPLMMDVYRYAYLTIMICWEFGETTAFRKRRPRGIARPPPKSYHGDYIRSANHLVNEAEDFAFVVQNKNNDYRNDVDKSPINKRAWVLQERHLSRRILCIGSDQLYWECQGKSIGSCMSREACPEKFSSFGNRLPLQPLADTEEGLSWSLIAEQYSQQDLTFEQDRIVAISGLANVISTLTGDTYFIGIWLENWMAGLLWEPDLAKDRPHRPKPSHIVSPPMVLPSWSWLSFSGSIYLSTEGPKISSTDPNSFESDIFRPLALLSGKTLLPVDTNPSISIERAMLHIRCLLIPVEFGGFASEEDLPSNFSLNYEIDLQSIGLDFLHLVSCQNDRREYETMKIKFSKPIKTSSHCFLAPLYLRKENAAEPQKLSPDDTEGLGLVLEESFQDGQREFIRVGMWQEDWACSSQLGPMISNTIVTQGIGEVGRESIEGIMEMEQVFDLNLREYALNHASSMVNFPWKGKEESLQCSLLPHFAKADWTTISIV</sequence>
<dbReference type="Pfam" id="PF06985">
    <property type="entry name" value="HET"/>
    <property type="match status" value="1"/>
</dbReference>